<dbReference type="Gene3D" id="3.30.70.920">
    <property type="match status" value="1"/>
</dbReference>
<dbReference type="PROSITE" id="PS00519">
    <property type="entry name" value="HTH_ASNC_1"/>
    <property type="match status" value="1"/>
</dbReference>
<reference evidence="5 6" key="1">
    <citation type="journal article" date="2018" name="Syst. Appl. Microbiol.">
        <title>A new symbiotic nanoarchaeote (Candidatus Nanoclepta minutus) and its host (Zestosphaera tikiterensis gen. nov., sp. nov.) from a New Zealand hot spring.</title>
        <authorList>
            <person name="St John E."/>
            <person name="Liu Y."/>
            <person name="Podar M."/>
            <person name="Stott M.B."/>
            <person name="Meneghin J."/>
            <person name="Chen Z."/>
            <person name="Lagutin K."/>
            <person name="Mitchell K."/>
            <person name="Reysenbach A.L."/>
        </authorList>
    </citation>
    <scope>NUCLEOTIDE SEQUENCE [LARGE SCALE GENOMIC DNA]</scope>
    <source>
        <strain evidence="5">NZ3</strain>
    </source>
</reference>
<dbReference type="InterPro" id="IPR011991">
    <property type="entry name" value="ArsR-like_HTH"/>
</dbReference>
<gene>
    <name evidence="5" type="ORF">BXU00_01525</name>
</gene>
<dbReference type="InterPro" id="IPR019885">
    <property type="entry name" value="Tscrpt_reg_HTH_AsnC-type_CS"/>
</dbReference>
<dbReference type="InterPro" id="IPR011008">
    <property type="entry name" value="Dimeric_a/b-barrel"/>
</dbReference>
<comment type="caution">
    <text evidence="5">The sequence shown here is derived from an EMBL/GenBank/DDBJ whole genome shotgun (WGS) entry which is preliminary data.</text>
</comment>
<dbReference type="InterPro" id="IPR050684">
    <property type="entry name" value="HTH-Siroheme_Decarb"/>
</dbReference>
<evidence type="ECO:0000313" key="5">
    <source>
        <dbReference type="EMBL" id="RIB35428.1"/>
    </source>
</evidence>
<dbReference type="InterPro" id="IPR036388">
    <property type="entry name" value="WH-like_DNA-bd_sf"/>
</dbReference>
<protein>
    <recommendedName>
        <fullName evidence="4">HTH asnC-type domain-containing protein</fullName>
    </recommendedName>
</protein>
<dbReference type="PROSITE" id="PS50956">
    <property type="entry name" value="HTH_ASNC_2"/>
    <property type="match status" value="1"/>
</dbReference>
<evidence type="ECO:0000256" key="1">
    <source>
        <dbReference type="ARBA" id="ARBA00023015"/>
    </source>
</evidence>
<dbReference type="Gene3D" id="1.10.10.10">
    <property type="entry name" value="Winged helix-like DNA-binding domain superfamily/Winged helix DNA-binding domain"/>
    <property type="match status" value="1"/>
</dbReference>
<dbReference type="Pfam" id="PF13412">
    <property type="entry name" value="HTH_24"/>
    <property type="match status" value="1"/>
</dbReference>
<dbReference type="Pfam" id="PF01037">
    <property type="entry name" value="AsnC_trans_reg"/>
    <property type="match status" value="1"/>
</dbReference>
<dbReference type="SMART" id="SM00344">
    <property type="entry name" value="HTH_ASNC"/>
    <property type="match status" value="1"/>
</dbReference>
<keyword evidence="3" id="KW-0804">Transcription</keyword>
<dbReference type="CDD" id="cd00090">
    <property type="entry name" value="HTH_ARSR"/>
    <property type="match status" value="1"/>
</dbReference>
<evidence type="ECO:0000313" key="6">
    <source>
        <dbReference type="Proteomes" id="UP000266622"/>
    </source>
</evidence>
<dbReference type="InterPro" id="IPR036390">
    <property type="entry name" value="WH_DNA-bd_sf"/>
</dbReference>
<dbReference type="PRINTS" id="PR00033">
    <property type="entry name" value="HTHASNC"/>
</dbReference>
<keyword evidence="2" id="KW-0238">DNA-binding</keyword>
<dbReference type="InterPro" id="IPR019888">
    <property type="entry name" value="Tscrpt_reg_AsnC-like"/>
</dbReference>
<dbReference type="PANTHER" id="PTHR43413">
    <property type="entry name" value="TRANSCRIPTIONAL REGULATOR, ASNC FAMILY"/>
    <property type="match status" value="1"/>
</dbReference>
<dbReference type="Proteomes" id="UP000266622">
    <property type="component" value="Unassembled WGS sequence"/>
</dbReference>
<dbReference type="InterPro" id="IPR019887">
    <property type="entry name" value="Tscrpt_reg_AsnC/Lrp_C"/>
</dbReference>
<evidence type="ECO:0000256" key="3">
    <source>
        <dbReference type="ARBA" id="ARBA00023163"/>
    </source>
</evidence>
<dbReference type="GO" id="GO:0043565">
    <property type="term" value="F:sequence-specific DNA binding"/>
    <property type="evidence" value="ECO:0007669"/>
    <property type="project" value="InterPro"/>
</dbReference>
<evidence type="ECO:0000259" key="4">
    <source>
        <dbReference type="PROSITE" id="PS50956"/>
    </source>
</evidence>
<name>A0A397WN02_9ARCH</name>
<dbReference type="AlphaFoldDB" id="A0A397WN02"/>
<dbReference type="PANTHER" id="PTHR43413:SF7">
    <property type="entry name" value="HTH-TYPE TRANSCRIPTIONAL REGULATOR PTR2"/>
    <property type="match status" value="1"/>
</dbReference>
<proteinExistence type="predicted"/>
<feature type="domain" description="HTH asnC-type" evidence="4">
    <location>
        <begin position="7"/>
        <end position="68"/>
    </location>
</feature>
<dbReference type="EMBL" id="MWMI01000002">
    <property type="protein sequence ID" value="RIB35428.1"/>
    <property type="molecule type" value="Genomic_DNA"/>
</dbReference>
<sequence length="144" mass="16416">MVRKPEIDNIDERILNLLRDNSRSSYTEIGKMLNLSEGAIRKRVRKMIEEGVIKKFTVVIDYKKVGKVESLTGINVSPEGLLKVIEEIKKIDKIDKIYITSGDHTLIVDIVANSFEELDEIHKKIESIDGVINVYPAPILEIIR</sequence>
<keyword evidence="1" id="KW-0805">Transcription regulation</keyword>
<dbReference type="InterPro" id="IPR000485">
    <property type="entry name" value="AsnC-type_HTH_dom"/>
</dbReference>
<dbReference type="SUPFAM" id="SSF46785">
    <property type="entry name" value="Winged helix' DNA-binding domain"/>
    <property type="match status" value="1"/>
</dbReference>
<dbReference type="SUPFAM" id="SSF54909">
    <property type="entry name" value="Dimeric alpha+beta barrel"/>
    <property type="match status" value="1"/>
</dbReference>
<organism evidence="5 6">
    <name type="scientific">Candidatus Nanoclepta minutus</name>
    <dbReference type="NCBI Taxonomy" id="1940235"/>
    <lineage>
        <taxon>Archaea</taxon>
        <taxon>Nanobdellota</taxon>
        <taxon>Candidatus Nanoclepta</taxon>
    </lineage>
</organism>
<evidence type="ECO:0000256" key="2">
    <source>
        <dbReference type="ARBA" id="ARBA00023125"/>
    </source>
</evidence>
<accession>A0A397WN02</accession>